<dbReference type="Pfam" id="PF17853">
    <property type="entry name" value="GGDEF_2"/>
    <property type="match status" value="1"/>
</dbReference>
<dbReference type="PANTHER" id="PTHR33744:SF1">
    <property type="entry name" value="DNA-BINDING TRANSCRIPTIONAL ACTIVATOR ADER"/>
    <property type="match status" value="1"/>
</dbReference>
<evidence type="ECO:0000313" key="4">
    <source>
        <dbReference type="EMBL" id="MDX8056159.1"/>
    </source>
</evidence>
<dbReference type="RefSeq" id="WP_319989839.1">
    <property type="nucleotide sequence ID" value="NZ_JAXAVV010000037.1"/>
</dbReference>
<name>A0ABU4U7H4_9PSEU</name>
<dbReference type="InterPro" id="IPR051448">
    <property type="entry name" value="CdaR-like_regulators"/>
</dbReference>
<dbReference type="InterPro" id="IPR025736">
    <property type="entry name" value="PucR_C-HTH_dom"/>
</dbReference>
<feature type="domain" description="PucR C-terminal helix-turn-helix" evidence="2">
    <location>
        <begin position="242"/>
        <end position="299"/>
    </location>
</feature>
<evidence type="ECO:0000313" key="5">
    <source>
        <dbReference type="Proteomes" id="UP001271792"/>
    </source>
</evidence>
<proteinExistence type="inferred from homology"/>
<dbReference type="InterPro" id="IPR042070">
    <property type="entry name" value="PucR_C-HTH_sf"/>
</dbReference>
<accession>A0ABU4U7H4</accession>
<dbReference type="Gene3D" id="1.10.10.2840">
    <property type="entry name" value="PucR C-terminal helix-turn-helix domain"/>
    <property type="match status" value="1"/>
</dbReference>
<protein>
    <submittedName>
        <fullName evidence="4">Helix-turn-helix domain-containing protein</fullName>
    </submittedName>
</protein>
<sequence length="308" mass="33415">MTEVVVRQDLATGNGRRHAFRTRVRAAGQAWAGDGSGELADLLAEAAAGDPELTELVRTGGALLADFLEGYRRSVDRVRTSGDLAKDLVDGLHVRPEQEMTLAPDYLVALVRWSGRGRAETQRADGALRHAVGPDLLATSTDSGLVLLVPSTDNQRTARTVTQIKRFLGGNGWLVTATRPRREIRDGVREAAEVLRLVMAGRRPCGAYTMLDVLVEYAVVQDEAVAAQLAAMIRPLRGHAVLWETLMALIDADYQRNKTARNLFVHRSTLDYRLQRIAAVTGCDPTTGRGAQLLTAALIAGAVRDRGC</sequence>
<gene>
    <name evidence="4" type="ORF">SK571_42870</name>
</gene>
<dbReference type="Proteomes" id="UP001271792">
    <property type="component" value="Unassembled WGS sequence"/>
</dbReference>
<dbReference type="Pfam" id="PF13556">
    <property type="entry name" value="HTH_30"/>
    <property type="match status" value="1"/>
</dbReference>
<evidence type="ECO:0000256" key="1">
    <source>
        <dbReference type="ARBA" id="ARBA00006754"/>
    </source>
</evidence>
<comment type="similarity">
    <text evidence="1">Belongs to the CdaR family.</text>
</comment>
<dbReference type="InterPro" id="IPR041522">
    <property type="entry name" value="CdaR_GGDEF"/>
</dbReference>
<dbReference type="PANTHER" id="PTHR33744">
    <property type="entry name" value="CARBOHYDRATE DIACID REGULATOR"/>
    <property type="match status" value="1"/>
</dbReference>
<dbReference type="EMBL" id="JAXAVV010000037">
    <property type="protein sequence ID" value="MDX8056159.1"/>
    <property type="molecule type" value="Genomic_DNA"/>
</dbReference>
<feature type="domain" description="CdaR GGDEF-like" evidence="3">
    <location>
        <begin position="102"/>
        <end position="197"/>
    </location>
</feature>
<reference evidence="4 5" key="1">
    <citation type="submission" date="2023-11" db="EMBL/GenBank/DDBJ databases">
        <title>Lentzea sokolovensis, sp. nov., Lentzea kristufkii, sp. nov., and Lentzea miocenensis, sp. nov., rare actinobacteria from Sokolov Coal Basin, Miocene lacustrine sediment, Czech Republic.</title>
        <authorList>
            <person name="Lara A."/>
            <person name="Kotroba L."/>
            <person name="Nouioui I."/>
            <person name="Neumann-Schaal M."/>
            <person name="Mast Y."/>
            <person name="Chronakova A."/>
        </authorList>
    </citation>
    <scope>NUCLEOTIDE SEQUENCE [LARGE SCALE GENOMIC DNA]</scope>
    <source>
        <strain evidence="4 5">BCCO 10_0798</strain>
    </source>
</reference>
<evidence type="ECO:0000259" key="3">
    <source>
        <dbReference type="Pfam" id="PF17853"/>
    </source>
</evidence>
<evidence type="ECO:0000259" key="2">
    <source>
        <dbReference type="Pfam" id="PF13556"/>
    </source>
</evidence>
<comment type="caution">
    <text evidence="4">The sequence shown here is derived from an EMBL/GenBank/DDBJ whole genome shotgun (WGS) entry which is preliminary data.</text>
</comment>
<organism evidence="4 5">
    <name type="scientific">Lentzea kristufekii</name>
    <dbReference type="NCBI Taxonomy" id="3095430"/>
    <lineage>
        <taxon>Bacteria</taxon>
        <taxon>Bacillati</taxon>
        <taxon>Actinomycetota</taxon>
        <taxon>Actinomycetes</taxon>
        <taxon>Pseudonocardiales</taxon>
        <taxon>Pseudonocardiaceae</taxon>
        <taxon>Lentzea</taxon>
    </lineage>
</organism>
<keyword evidence="5" id="KW-1185">Reference proteome</keyword>